<name>A0ABQ3KZM8_9ALTE</name>
<dbReference type="NCBIfam" id="TIGR02001">
    <property type="entry name" value="gcw_chp"/>
    <property type="match status" value="1"/>
</dbReference>
<keyword evidence="3" id="KW-1185">Reference proteome</keyword>
<dbReference type="SUPFAM" id="SSF56935">
    <property type="entry name" value="Porins"/>
    <property type="match status" value="1"/>
</dbReference>
<feature type="chain" id="PRO_5046849866" description="Ion channel protein Tsx" evidence="1">
    <location>
        <begin position="25"/>
        <end position="228"/>
    </location>
</feature>
<accession>A0ABQ3KZM8</accession>
<dbReference type="EMBL" id="BNAO01000006">
    <property type="protein sequence ID" value="GHG72719.1"/>
    <property type="molecule type" value="Genomic_DNA"/>
</dbReference>
<dbReference type="InterPro" id="IPR010239">
    <property type="entry name" value="CHP02001"/>
</dbReference>
<evidence type="ECO:0008006" key="4">
    <source>
        <dbReference type="Google" id="ProtNLM"/>
    </source>
</evidence>
<gene>
    <name evidence="2" type="ORF">GCM10010919_25230</name>
</gene>
<evidence type="ECO:0000256" key="1">
    <source>
        <dbReference type="SAM" id="SignalP"/>
    </source>
</evidence>
<protein>
    <recommendedName>
        <fullName evidence="4">Ion channel protein Tsx</fullName>
    </recommendedName>
</protein>
<organism evidence="2 3">
    <name type="scientific">Alishewanella longhuensis</name>
    <dbReference type="NCBI Taxonomy" id="1091037"/>
    <lineage>
        <taxon>Bacteria</taxon>
        <taxon>Pseudomonadati</taxon>
        <taxon>Pseudomonadota</taxon>
        <taxon>Gammaproteobacteria</taxon>
        <taxon>Alteromonadales</taxon>
        <taxon>Alteromonadaceae</taxon>
        <taxon>Alishewanella</taxon>
    </lineage>
</organism>
<comment type="caution">
    <text evidence="2">The sequence shown here is derived from an EMBL/GenBank/DDBJ whole genome shotgun (WGS) entry which is preliminary data.</text>
</comment>
<proteinExistence type="predicted"/>
<reference evidence="3" key="1">
    <citation type="journal article" date="2019" name="Int. J. Syst. Evol. Microbiol.">
        <title>The Global Catalogue of Microorganisms (GCM) 10K type strain sequencing project: providing services to taxonomists for standard genome sequencing and annotation.</title>
        <authorList>
            <consortium name="The Broad Institute Genomics Platform"/>
            <consortium name="The Broad Institute Genome Sequencing Center for Infectious Disease"/>
            <person name="Wu L."/>
            <person name="Ma J."/>
        </authorList>
    </citation>
    <scope>NUCLEOTIDE SEQUENCE [LARGE SCALE GENOMIC DNA]</scope>
    <source>
        <strain evidence="3">CGMCC 1.7003</strain>
    </source>
</reference>
<keyword evidence="1" id="KW-0732">Signal</keyword>
<dbReference type="RefSeq" id="WP_189433376.1">
    <property type="nucleotide sequence ID" value="NZ_BNAO01000006.1"/>
</dbReference>
<evidence type="ECO:0000313" key="2">
    <source>
        <dbReference type="EMBL" id="GHG72719.1"/>
    </source>
</evidence>
<dbReference type="Proteomes" id="UP000659697">
    <property type="component" value="Unassembled WGS sequence"/>
</dbReference>
<feature type="signal peptide" evidence="1">
    <location>
        <begin position="1"/>
        <end position="24"/>
    </location>
</feature>
<sequence>MSLKSIIVATVPLICLSTSLSTLADWQGNITASSDYLFNGVSQTLNRPALQAGLTYDFGNGIYAGGWTSNVDYDEGTTLELDGYVGYFWTISDDLSVDLMISQFTYHGRGYSSDLNFPELSLKLAYGDWGFNSWYTWDYFGFGGDHYVFQLSRTIPLNDNWTLFTAVDTSVTGDKSAWDWEGKSSFWHGQLMLQTQWRSIDIAFGYHMTTLKEKWGRDTLLLQLAYNF</sequence>
<evidence type="ECO:0000313" key="3">
    <source>
        <dbReference type="Proteomes" id="UP000659697"/>
    </source>
</evidence>
<dbReference type="Pfam" id="PF09694">
    <property type="entry name" value="Gcw_chp"/>
    <property type="match status" value="1"/>
</dbReference>